<evidence type="ECO:0000256" key="4">
    <source>
        <dbReference type="ARBA" id="ARBA00022692"/>
    </source>
</evidence>
<dbReference type="Proteomes" id="UP000643165">
    <property type="component" value="Unassembled WGS sequence"/>
</dbReference>
<reference evidence="11 12" key="1">
    <citation type="submission" date="2021-01" db="EMBL/GenBank/DDBJ databases">
        <title>Whole genome shotgun sequence of Verrucosispora lutea NBRC 106530.</title>
        <authorList>
            <person name="Komaki H."/>
            <person name="Tamura T."/>
        </authorList>
    </citation>
    <scope>NUCLEOTIDE SEQUENCE [LARGE SCALE GENOMIC DNA]</scope>
    <source>
        <strain evidence="11 12">NBRC 106530</strain>
    </source>
</reference>
<sequence length="457" mass="47378">MASRQDQLHSYQFTIQRTVAALVTREPDPVQSPLRRLASAGMASVLVAAIGLGGAALYGLFTGGGAKWRDAGVVIVEKESGARFVYREEKLHPVLNYASALLIIGAQQPKTVLVSRRSIDGVPRGLPLGIRDAPDSLPPATRLSTAPWTVCSVSPPEHRPATRSVLLVGTGDTAGRPLGRDALLLRDDDGRLHLLWQHRRHLIRDTDRVLAALAITRSRSVPVAAALLNTVPAGIDLAPLNPPGLGRPSARVADARIGDVLVVSNSGGLRQYAVVLRDGLAGITELQAGLLLARTGQREPAQTSLGRFAALPQLPDLVPVGPDAPPAAPPRLATPDSSTICARVGDDTGAVELWLDAEVPAPTPASARSPSTTADQVLVEPGRGAVVESVATPSATGGAISVVTDLGRRYALAGPEVTGMLGYGDVQPVRLPAGVVSLVPAGAPLDPDAARQPAAPA</sequence>
<gene>
    <name evidence="11" type="ORF">Vlu01_13650</name>
</gene>
<evidence type="ECO:0000256" key="10">
    <source>
        <dbReference type="SAM" id="Phobius"/>
    </source>
</evidence>
<organism evidence="11 12">
    <name type="scientific">Micromonospora lutea</name>
    <dbReference type="NCBI Taxonomy" id="419825"/>
    <lineage>
        <taxon>Bacteria</taxon>
        <taxon>Bacillati</taxon>
        <taxon>Actinomycetota</taxon>
        <taxon>Actinomycetes</taxon>
        <taxon>Micromonosporales</taxon>
        <taxon>Micromonosporaceae</taxon>
        <taxon>Micromonospora</taxon>
    </lineage>
</organism>
<name>A0ABQ4IS68_9ACTN</name>
<protein>
    <submittedName>
        <fullName evidence="11">Type VII secretion protein EccB</fullName>
    </submittedName>
</protein>
<keyword evidence="3" id="KW-1003">Cell membrane</keyword>
<keyword evidence="7" id="KW-0067">ATP-binding</keyword>
<dbReference type="PANTHER" id="PTHR40765:SF2">
    <property type="entry name" value="ESX-2 SECRETION SYSTEM ATPASE ECCB2"/>
    <property type="match status" value="1"/>
</dbReference>
<dbReference type="Pfam" id="PF05108">
    <property type="entry name" value="T7SS_ESX1_EccB"/>
    <property type="match status" value="1"/>
</dbReference>
<comment type="caution">
    <text evidence="11">The sequence shown here is derived from an EMBL/GenBank/DDBJ whole genome shotgun (WGS) entry which is preliminary data.</text>
</comment>
<keyword evidence="9 10" id="KW-0472">Membrane</keyword>
<comment type="subcellular location">
    <subcellularLocation>
        <location evidence="1">Cell membrane</location>
        <topology evidence="1">Single-pass membrane protein</topology>
    </subcellularLocation>
</comment>
<dbReference type="InterPro" id="IPR044857">
    <property type="entry name" value="T7SS_EccB_R1"/>
</dbReference>
<keyword evidence="8 10" id="KW-1133">Transmembrane helix</keyword>
<dbReference type="InterPro" id="IPR042485">
    <property type="entry name" value="T7SS_EccB_R3"/>
</dbReference>
<feature type="transmembrane region" description="Helical" evidence="10">
    <location>
        <begin position="37"/>
        <end position="61"/>
    </location>
</feature>
<evidence type="ECO:0000256" key="8">
    <source>
        <dbReference type="ARBA" id="ARBA00022989"/>
    </source>
</evidence>
<evidence type="ECO:0000313" key="11">
    <source>
        <dbReference type="EMBL" id="GIJ20741.1"/>
    </source>
</evidence>
<keyword evidence="6" id="KW-0378">Hydrolase</keyword>
<evidence type="ECO:0000313" key="12">
    <source>
        <dbReference type="Proteomes" id="UP000643165"/>
    </source>
</evidence>
<evidence type="ECO:0000256" key="3">
    <source>
        <dbReference type="ARBA" id="ARBA00022475"/>
    </source>
</evidence>
<keyword evidence="12" id="KW-1185">Reference proteome</keyword>
<evidence type="ECO:0000256" key="2">
    <source>
        <dbReference type="ARBA" id="ARBA00008149"/>
    </source>
</evidence>
<dbReference type="InterPro" id="IPR007795">
    <property type="entry name" value="T7SS_EccB"/>
</dbReference>
<dbReference type="EMBL" id="BOPB01000007">
    <property type="protein sequence ID" value="GIJ20741.1"/>
    <property type="molecule type" value="Genomic_DNA"/>
</dbReference>
<evidence type="ECO:0000256" key="1">
    <source>
        <dbReference type="ARBA" id="ARBA00004162"/>
    </source>
</evidence>
<keyword evidence="5" id="KW-0547">Nucleotide-binding</keyword>
<dbReference type="RefSeq" id="WP_203995572.1">
    <property type="nucleotide sequence ID" value="NZ_BOPB01000007.1"/>
</dbReference>
<dbReference type="NCBIfam" id="TIGR03919">
    <property type="entry name" value="T7SS_EccB"/>
    <property type="match status" value="1"/>
</dbReference>
<comment type="similarity">
    <text evidence="2">Belongs to the EccB family.</text>
</comment>
<evidence type="ECO:0000256" key="5">
    <source>
        <dbReference type="ARBA" id="ARBA00022741"/>
    </source>
</evidence>
<dbReference type="Gene3D" id="2.40.50.910">
    <property type="entry name" value="Type VII secretion system EccB, repeat 3 domain"/>
    <property type="match status" value="1"/>
</dbReference>
<evidence type="ECO:0000256" key="7">
    <source>
        <dbReference type="ARBA" id="ARBA00022840"/>
    </source>
</evidence>
<keyword evidence="4 10" id="KW-0812">Transmembrane</keyword>
<evidence type="ECO:0000256" key="9">
    <source>
        <dbReference type="ARBA" id="ARBA00023136"/>
    </source>
</evidence>
<dbReference type="Gene3D" id="3.30.2390.20">
    <property type="entry name" value="Type VII secretion system EccB, repeat 1 domain"/>
    <property type="match status" value="1"/>
</dbReference>
<dbReference type="PANTHER" id="PTHR40765">
    <property type="entry name" value="ESX-2 SECRETION SYSTEM ATPASE ECCB2"/>
    <property type="match status" value="1"/>
</dbReference>
<proteinExistence type="inferred from homology"/>
<accession>A0ABQ4IS68</accession>
<evidence type="ECO:0000256" key="6">
    <source>
        <dbReference type="ARBA" id="ARBA00022801"/>
    </source>
</evidence>